<keyword evidence="9" id="KW-1185">Reference proteome</keyword>
<evidence type="ECO:0000313" key="8">
    <source>
        <dbReference type="EMBL" id="CAI9267556.1"/>
    </source>
</evidence>
<dbReference type="PANTHER" id="PTHR33405:SF20">
    <property type="entry name" value="PROTEIN FLX-LIKE 3"/>
    <property type="match status" value="1"/>
</dbReference>
<keyword evidence="3" id="KW-0221">Differentiation</keyword>
<keyword evidence="5" id="KW-0287">Flowering</keyword>
<reference evidence="8" key="1">
    <citation type="submission" date="2023-04" db="EMBL/GenBank/DDBJ databases">
        <authorList>
            <person name="Vijverberg K."/>
            <person name="Xiong W."/>
            <person name="Schranz E."/>
        </authorList>
    </citation>
    <scope>NUCLEOTIDE SEQUENCE</scope>
</reference>
<evidence type="ECO:0000256" key="1">
    <source>
        <dbReference type="ARBA" id="ARBA00005405"/>
    </source>
</evidence>
<dbReference type="EMBL" id="OX465077">
    <property type="protein sequence ID" value="CAI9267556.1"/>
    <property type="molecule type" value="Genomic_DNA"/>
</dbReference>
<evidence type="ECO:0000256" key="3">
    <source>
        <dbReference type="ARBA" id="ARBA00022782"/>
    </source>
</evidence>
<keyword evidence="2" id="KW-0217">Developmental protein</keyword>
<evidence type="ECO:0000313" key="9">
    <source>
        <dbReference type="Proteomes" id="UP001177003"/>
    </source>
</evidence>
<evidence type="ECO:0000256" key="4">
    <source>
        <dbReference type="ARBA" id="ARBA00023054"/>
    </source>
</evidence>
<dbReference type="InterPro" id="IPR040353">
    <property type="entry name" value="FLX/FLX-like"/>
</dbReference>
<evidence type="ECO:0000256" key="6">
    <source>
        <dbReference type="SAM" id="Coils"/>
    </source>
</evidence>
<proteinExistence type="inferred from homology"/>
<dbReference type="GO" id="GO:0009908">
    <property type="term" value="P:flower development"/>
    <property type="evidence" value="ECO:0007669"/>
    <property type="project" value="UniProtKB-KW"/>
</dbReference>
<dbReference type="AlphaFoldDB" id="A0AA35YCB5"/>
<feature type="region of interest" description="Disordered" evidence="7">
    <location>
        <begin position="1"/>
        <end position="30"/>
    </location>
</feature>
<evidence type="ECO:0000256" key="2">
    <source>
        <dbReference type="ARBA" id="ARBA00022473"/>
    </source>
</evidence>
<dbReference type="PANTHER" id="PTHR33405">
    <property type="entry name" value="PROTEIN FLX-LIKE 2"/>
    <property type="match status" value="1"/>
</dbReference>
<evidence type="ECO:0000256" key="7">
    <source>
        <dbReference type="SAM" id="MobiDB-lite"/>
    </source>
</evidence>
<keyword evidence="4 6" id="KW-0175">Coiled coil</keyword>
<name>A0AA35YCB5_LACSI</name>
<sequence>MAGRNRYPRENHRGYPPEGPPSRVPMSRPMPPHPIMLEEELEIQHHEIRRLLGENRRLVDDRIALQQELGAAREELRRMNIAISDIQAENEMHSRQLIERGLKLEADLRATEPLKKEAAQLHGEIERLNSIRHDLSGQVQTLTKDLTKLQAENKQLPALRAEVEGLHKELMHARVAIDYEKKASAELMDHKQSMEKNLVSMAREVEKLRAELTNSDSRSWGAGGSYRMNYGNPDGNYLRAYGDGYGRPMGAGDNVPLYGSSSTPWAELSWLSVMQRVEVYGSSQFVFTSVDNVAMVWEKQKKPDRCRRRKKRRDGGGS</sequence>
<dbReference type="GO" id="GO:0030154">
    <property type="term" value="P:cell differentiation"/>
    <property type="evidence" value="ECO:0007669"/>
    <property type="project" value="UniProtKB-KW"/>
</dbReference>
<protein>
    <recommendedName>
        <fullName evidence="10">Protein FLX-like 3</fullName>
    </recommendedName>
</protein>
<feature type="coiled-coil region" evidence="6">
    <location>
        <begin position="48"/>
        <end position="89"/>
    </location>
</feature>
<dbReference type="Proteomes" id="UP001177003">
    <property type="component" value="Chromosome 1"/>
</dbReference>
<feature type="compositionally biased region" description="Pro residues" evidence="7">
    <location>
        <begin position="17"/>
        <end position="30"/>
    </location>
</feature>
<organism evidence="8 9">
    <name type="scientific">Lactuca saligna</name>
    <name type="common">Willowleaf lettuce</name>
    <dbReference type="NCBI Taxonomy" id="75948"/>
    <lineage>
        <taxon>Eukaryota</taxon>
        <taxon>Viridiplantae</taxon>
        <taxon>Streptophyta</taxon>
        <taxon>Embryophyta</taxon>
        <taxon>Tracheophyta</taxon>
        <taxon>Spermatophyta</taxon>
        <taxon>Magnoliopsida</taxon>
        <taxon>eudicotyledons</taxon>
        <taxon>Gunneridae</taxon>
        <taxon>Pentapetalae</taxon>
        <taxon>asterids</taxon>
        <taxon>campanulids</taxon>
        <taxon>Asterales</taxon>
        <taxon>Asteraceae</taxon>
        <taxon>Cichorioideae</taxon>
        <taxon>Cichorieae</taxon>
        <taxon>Lactucinae</taxon>
        <taxon>Lactuca</taxon>
    </lineage>
</organism>
<gene>
    <name evidence="8" type="ORF">LSALG_LOCUS8033</name>
</gene>
<evidence type="ECO:0008006" key="10">
    <source>
        <dbReference type="Google" id="ProtNLM"/>
    </source>
</evidence>
<accession>A0AA35YCB5</accession>
<comment type="similarity">
    <text evidence="1">Belongs to the FLX family.</text>
</comment>
<feature type="coiled-coil region" evidence="6">
    <location>
        <begin position="132"/>
        <end position="218"/>
    </location>
</feature>
<evidence type="ECO:0000256" key="5">
    <source>
        <dbReference type="ARBA" id="ARBA00023089"/>
    </source>
</evidence>